<evidence type="ECO:0000256" key="11">
    <source>
        <dbReference type="ARBA" id="ARBA00069325"/>
    </source>
</evidence>
<dbReference type="Proteomes" id="UP000525298">
    <property type="component" value="Unassembled WGS sequence"/>
</dbReference>
<dbReference type="Pfam" id="PF02547">
    <property type="entry name" value="Queuosine_synth"/>
    <property type="match status" value="1"/>
</dbReference>
<comment type="subunit">
    <text evidence="3 13">Monomer.</text>
</comment>
<evidence type="ECO:0000256" key="1">
    <source>
        <dbReference type="ARBA" id="ARBA00004496"/>
    </source>
</evidence>
<dbReference type="PANTHER" id="PTHR30307">
    <property type="entry name" value="S-ADENOSYLMETHIONINE:TRNA RIBOSYLTRANSFERASE-ISOMERASE"/>
    <property type="match status" value="1"/>
</dbReference>
<evidence type="ECO:0000256" key="3">
    <source>
        <dbReference type="ARBA" id="ARBA00011245"/>
    </source>
</evidence>
<evidence type="ECO:0000256" key="2">
    <source>
        <dbReference type="ARBA" id="ARBA00004691"/>
    </source>
</evidence>
<dbReference type="GO" id="GO:0051075">
    <property type="term" value="F:S-adenosylmethionine:tRNA ribosyltransferase-isomerase activity"/>
    <property type="evidence" value="ECO:0007669"/>
    <property type="project" value="UniProtKB-EC"/>
</dbReference>
<comment type="catalytic activity">
    <reaction evidence="8 13">
        <text>7-aminomethyl-7-carbaguanosine(34) in tRNA + S-adenosyl-L-methionine = epoxyqueuosine(34) in tRNA + adenine + L-methionine + 2 H(+)</text>
        <dbReference type="Rhea" id="RHEA:32155"/>
        <dbReference type="Rhea" id="RHEA-COMP:10342"/>
        <dbReference type="Rhea" id="RHEA-COMP:18582"/>
        <dbReference type="ChEBI" id="CHEBI:15378"/>
        <dbReference type="ChEBI" id="CHEBI:16708"/>
        <dbReference type="ChEBI" id="CHEBI:57844"/>
        <dbReference type="ChEBI" id="CHEBI:59789"/>
        <dbReference type="ChEBI" id="CHEBI:82833"/>
        <dbReference type="ChEBI" id="CHEBI:194443"/>
        <dbReference type="EC" id="2.4.99.17"/>
    </reaction>
</comment>
<comment type="subcellular location">
    <subcellularLocation>
        <location evidence="1 13">Cytoplasm</location>
    </subcellularLocation>
</comment>
<dbReference type="UniPathway" id="UPA00392"/>
<dbReference type="InterPro" id="IPR042118">
    <property type="entry name" value="QueA_dom1"/>
</dbReference>
<comment type="similarity">
    <text evidence="9 13">Belongs to the QueA family.</text>
</comment>
<dbReference type="FunFam" id="3.40.1780.10:FF:000001">
    <property type="entry name" value="S-adenosylmethionine:tRNA ribosyltransferase-isomerase"/>
    <property type="match status" value="1"/>
</dbReference>
<evidence type="ECO:0000256" key="9">
    <source>
        <dbReference type="ARBA" id="ARBA00061210"/>
    </source>
</evidence>
<accession>A0A7W0C657</accession>
<dbReference type="NCBIfam" id="TIGR00113">
    <property type="entry name" value="queA"/>
    <property type="match status" value="1"/>
</dbReference>
<dbReference type="InterPro" id="IPR042119">
    <property type="entry name" value="QueA_dom2"/>
</dbReference>
<dbReference type="HAMAP" id="MF_00113">
    <property type="entry name" value="QueA"/>
    <property type="match status" value="1"/>
</dbReference>
<name>A0A7W0C657_9BACT</name>
<evidence type="ECO:0000313" key="14">
    <source>
        <dbReference type="EMBL" id="MBA2879856.1"/>
    </source>
</evidence>
<evidence type="ECO:0000256" key="13">
    <source>
        <dbReference type="HAMAP-Rule" id="MF_00113"/>
    </source>
</evidence>
<comment type="function">
    <text evidence="13">Transfers and isomerizes the ribose moiety from AdoMet to the 7-aminomethyl group of 7-deazaguanine (preQ1-tRNA) to give epoxyqueuosine (oQ-tRNA).</text>
</comment>
<evidence type="ECO:0000313" key="15">
    <source>
        <dbReference type="Proteomes" id="UP000525298"/>
    </source>
</evidence>
<dbReference type="GO" id="GO:0008616">
    <property type="term" value="P:tRNA queuosine(34) biosynthetic process"/>
    <property type="evidence" value="ECO:0007669"/>
    <property type="project" value="UniProtKB-UniRule"/>
</dbReference>
<dbReference type="Gene3D" id="2.40.10.240">
    <property type="entry name" value="QueA-like"/>
    <property type="match status" value="1"/>
</dbReference>
<dbReference type="EC" id="2.4.99.17" evidence="10 13"/>
<keyword evidence="14" id="KW-0328">Glycosyltransferase</keyword>
<dbReference type="RefSeq" id="WP_181549546.1">
    <property type="nucleotide sequence ID" value="NZ_JACDUS010000001.1"/>
</dbReference>
<keyword evidence="4 13" id="KW-0963">Cytoplasm</keyword>
<dbReference type="Gene3D" id="3.40.1780.10">
    <property type="entry name" value="QueA-like"/>
    <property type="match status" value="1"/>
</dbReference>
<sequence length="361" mass="40319">MTPNNVTPEQNPYDIDAYDYDLPEALIAQHPADSRQDSRLLVLSRADGTTAHRRFCQLTDLLCAGDVLVVNNTKVIPARLFGHKTSGGKVEVLLIDYAGRKQTGTRPDRFECRCLIRASKAPRPGTRLVFDDHLHAEVISAENGTFLVEFTCSALFEEILHKIGHVPLPPYIRRNGQKHDRHAYQTVYAAENGAVAAPTAGLHFSADLLEQIRRKGVEIAEITLHVSYGTFMPVRVTDIREHQMHTEHYEINAPAADRINAARACGRRIVAVGTTSVRTLEYAADDFGRIQSGAGQCDLFIYPGYRFKIVDAMITNFHLPRSTLLMLVSAFAGKDPVMTAYREAIAEKYRFFSYGDAMLIQ</sequence>
<comment type="caution">
    <text evidence="14">The sequence shown here is derived from an EMBL/GenBank/DDBJ whole genome shotgun (WGS) entry which is preliminary data.</text>
</comment>
<gene>
    <name evidence="13" type="primary">queA</name>
    <name evidence="14" type="ORF">HNR65_000163</name>
</gene>
<keyword evidence="15" id="KW-1185">Reference proteome</keyword>
<organism evidence="14 15">
    <name type="scientific">Desulfosalsimonas propionicica</name>
    <dbReference type="NCBI Taxonomy" id="332175"/>
    <lineage>
        <taxon>Bacteria</taxon>
        <taxon>Pseudomonadati</taxon>
        <taxon>Thermodesulfobacteriota</taxon>
        <taxon>Desulfobacteria</taxon>
        <taxon>Desulfobacterales</taxon>
        <taxon>Desulfosalsimonadaceae</taxon>
        <taxon>Desulfosalsimonas</taxon>
    </lineage>
</organism>
<evidence type="ECO:0000256" key="10">
    <source>
        <dbReference type="ARBA" id="ARBA00066503"/>
    </source>
</evidence>
<dbReference type="InterPro" id="IPR003699">
    <property type="entry name" value="QueA"/>
</dbReference>
<dbReference type="EMBL" id="JACDUS010000001">
    <property type="protein sequence ID" value="MBA2879856.1"/>
    <property type="molecule type" value="Genomic_DNA"/>
</dbReference>
<dbReference type="SUPFAM" id="SSF111337">
    <property type="entry name" value="QueA-like"/>
    <property type="match status" value="1"/>
</dbReference>
<reference evidence="14 15" key="1">
    <citation type="submission" date="2020-07" db="EMBL/GenBank/DDBJ databases">
        <title>Genomic Encyclopedia of Type Strains, Phase IV (KMG-IV): sequencing the most valuable type-strain genomes for metagenomic binning, comparative biology and taxonomic classification.</title>
        <authorList>
            <person name="Goeker M."/>
        </authorList>
    </citation>
    <scope>NUCLEOTIDE SEQUENCE [LARGE SCALE GENOMIC DNA]</scope>
    <source>
        <strain evidence="14 15">DSM 17721</strain>
    </source>
</reference>
<evidence type="ECO:0000256" key="12">
    <source>
        <dbReference type="ARBA" id="ARBA00076160"/>
    </source>
</evidence>
<protein>
    <recommendedName>
        <fullName evidence="11 13">S-adenosylmethionine:tRNA ribosyltransferase-isomerase</fullName>
        <ecNumber evidence="10 13">2.4.99.17</ecNumber>
    </recommendedName>
    <alternativeName>
        <fullName evidence="12 13">Queuosine biosynthesis protein QueA</fullName>
    </alternativeName>
</protein>
<evidence type="ECO:0000256" key="6">
    <source>
        <dbReference type="ARBA" id="ARBA00022691"/>
    </source>
</evidence>
<evidence type="ECO:0000256" key="8">
    <source>
        <dbReference type="ARBA" id="ARBA00052751"/>
    </source>
</evidence>
<keyword evidence="6 13" id="KW-0949">S-adenosyl-L-methionine</keyword>
<dbReference type="PANTHER" id="PTHR30307:SF0">
    <property type="entry name" value="S-ADENOSYLMETHIONINE:TRNA RIBOSYLTRANSFERASE-ISOMERASE"/>
    <property type="match status" value="1"/>
</dbReference>
<dbReference type="NCBIfam" id="NF001140">
    <property type="entry name" value="PRK00147.1"/>
    <property type="match status" value="1"/>
</dbReference>
<evidence type="ECO:0000256" key="4">
    <source>
        <dbReference type="ARBA" id="ARBA00022490"/>
    </source>
</evidence>
<comment type="pathway">
    <text evidence="2 13">tRNA modification; tRNA-queuosine biosynthesis.</text>
</comment>
<dbReference type="AlphaFoldDB" id="A0A7W0C657"/>
<keyword evidence="7 13" id="KW-0671">Queuosine biosynthesis</keyword>
<evidence type="ECO:0000256" key="7">
    <source>
        <dbReference type="ARBA" id="ARBA00022785"/>
    </source>
</evidence>
<evidence type="ECO:0000256" key="5">
    <source>
        <dbReference type="ARBA" id="ARBA00022679"/>
    </source>
</evidence>
<keyword evidence="14" id="KW-0413">Isomerase</keyword>
<keyword evidence="5 13" id="KW-0808">Transferase</keyword>
<proteinExistence type="inferred from homology"/>
<dbReference type="GO" id="GO:0005737">
    <property type="term" value="C:cytoplasm"/>
    <property type="evidence" value="ECO:0007669"/>
    <property type="project" value="UniProtKB-SubCell"/>
</dbReference>
<dbReference type="InterPro" id="IPR036100">
    <property type="entry name" value="QueA_sf"/>
</dbReference>